<dbReference type="OrthoDB" id="432719at2759"/>
<dbReference type="AlphaFoldDB" id="A0A813UAP7"/>
<dbReference type="Pfam" id="PF00403">
    <property type="entry name" value="HMA"/>
    <property type="match status" value="1"/>
</dbReference>
<dbReference type="GO" id="GO:0046872">
    <property type="term" value="F:metal ion binding"/>
    <property type="evidence" value="ECO:0007669"/>
    <property type="project" value="UniProtKB-KW"/>
</dbReference>
<dbReference type="FunFam" id="3.30.70.100:FF:000001">
    <property type="entry name" value="ATPase copper transporting beta"/>
    <property type="match status" value="1"/>
</dbReference>
<proteinExistence type="predicted"/>
<sequence>MSEATVTVNIDGMTCGSCSYKIECEVGDLPGVKDAKVDLKAKTGTFTYDSSSSTGPAQIVAKINELGFKATQA</sequence>
<evidence type="ECO:0000259" key="3">
    <source>
        <dbReference type="PROSITE" id="PS50846"/>
    </source>
</evidence>
<dbReference type="PROSITE" id="PS50846">
    <property type="entry name" value="HMA_2"/>
    <property type="match status" value="1"/>
</dbReference>
<dbReference type="EMBL" id="CAJNOC010000953">
    <property type="protein sequence ID" value="CAF0820745.1"/>
    <property type="molecule type" value="Genomic_DNA"/>
</dbReference>
<feature type="domain" description="HMA" evidence="3">
    <location>
        <begin position="4"/>
        <end position="71"/>
    </location>
</feature>
<dbReference type="PANTHER" id="PTHR46594">
    <property type="entry name" value="P-TYPE CATION-TRANSPORTING ATPASE"/>
    <property type="match status" value="1"/>
</dbReference>
<dbReference type="Gene3D" id="3.30.70.100">
    <property type="match status" value="1"/>
</dbReference>
<keyword evidence="2" id="KW-0813">Transport</keyword>
<evidence type="ECO:0000256" key="2">
    <source>
        <dbReference type="ARBA" id="ARBA00022796"/>
    </source>
</evidence>
<keyword evidence="2" id="KW-0187">Copper transport</keyword>
<dbReference type="InterPro" id="IPR006121">
    <property type="entry name" value="HMA_dom"/>
</dbReference>
<dbReference type="PANTHER" id="PTHR46594:SF4">
    <property type="entry name" value="P-TYPE CATION-TRANSPORTING ATPASE"/>
    <property type="match status" value="1"/>
</dbReference>
<reference evidence="4" key="1">
    <citation type="submission" date="2021-02" db="EMBL/GenBank/DDBJ databases">
        <authorList>
            <person name="Nowell W R."/>
        </authorList>
    </citation>
    <scope>NUCLEOTIDE SEQUENCE</scope>
    <source>
        <strain evidence="4">Ploen Becks lab</strain>
    </source>
</reference>
<comment type="caution">
    <text evidence="4">The sequence shown here is derived from an EMBL/GenBank/DDBJ whole genome shotgun (WGS) entry which is preliminary data.</text>
</comment>
<name>A0A813UAP7_9BILA</name>
<keyword evidence="2" id="KW-0186">Copper</keyword>
<accession>A0A813UAP7</accession>
<dbReference type="SUPFAM" id="SSF55008">
    <property type="entry name" value="HMA, heavy metal-associated domain"/>
    <property type="match status" value="1"/>
</dbReference>
<evidence type="ECO:0000256" key="1">
    <source>
        <dbReference type="ARBA" id="ARBA00022723"/>
    </source>
</evidence>
<organism evidence="4 5">
    <name type="scientific">Brachionus calyciflorus</name>
    <dbReference type="NCBI Taxonomy" id="104777"/>
    <lineage>
        <taxon>Eukaryota</taxon>
        <taxon>Metazoa</taxon>
        <taxon>Spiralia</taxon>
        <taxon>Gnathifera</taxon>
        <taxon>Rotifera</taxon>
        <taxon>Eurotatoria</taxon>
        <taxon>Monogononta</taxon>
        <taxon>Pseudotrocha</taxon>
        <taxon>Ploima</taxon>
        <taxon>Brachionidae</taxon>
        <taxon>Brachionus</taxon>
    </lineage>
</organism>
<protein>
    <recommendedName>
        <fullName evidence="3">HMA domain-containing protein</fullName>
    </recommendedName>
</protein>
<dbReference type="InterPro" id="IPR036163">
    <property type="entry name" value="HMA_dom_sf"/>
</dbReference>
<keyword evidence="1" id="KW-0479">Metal-binding</keyword>
<dbReference type="CDD" id="cd00371">
    <property type="entry name" value="HMA"/>
    <property type="match status" value="1"/>
</dbReference>
<evidence type="ECO:0000313" key="5">
    <source>
        <dbReference type="Proteomes" id="UP000663879"/>
    </source>
</evidence>
<gene>
    <name evidence="4" type="ORF">OXX778_LOCUS7453</name>
</gene>
<dbReference type="Proteomes" id="UP000663879">
    <property type="component" value="Unassembled WGS sequence"/>
</dbReference>
<dbReference type="GO" id="GO:0006825">
    <property type="term" value="P:copper ion transport"/>
    <property type="evidence" value="ECO:0007669"/>
    <property type="project" value="UniProtKB-KW"/>
</dbReference>
<keyword evidence="5" id="KW-1185">Reference proteome</keyword>
<keyword evidence="2" id="KW-0406">Ion transport</keyword>
<dbReference type="PROSITE" id="PS01047">
    <property type="entry name" value="HMA_1"/>
    <property type="match status" value="1"/>
</dbReference>
<dbReference type="InterPro" id="IPR017969">
    <property type="entry name" value="Heavy-metal-associated_CS"/>
</dbReference>
<evidence type="ECO:0000313" key="4">
    <source>
        <dbReference type="EMBL" id="CAF0820745.1"/>
    </source>
</evidence>